<organism evidence="6">
    <name type="scientific">Selaginella moellendorffii</name>
    <name type="common">Spikemoss</name>
    <dbReference type="NCBI Taxonomy" id="88036"/>
    <lineage>
        <taxon>Eukaryota</taxon>
        <taxon>Viridiplantae</taxon>
        <taxon>Streptophyta</taxon>
        <taxon>Embryophyta</taxon>
        <taxon>Tracheophyta</taxon>
        <taxon>Lycopodiopsida</taxon>
        <taxon>Selaginellales</taxon>
        <taxon>Selaginellaceae</taxon>
        <taxon>Selaginella</taxon>
    </lineage>
</organism>
<dbReference type="PROSITE" id="PS50005">
    <property type="entry name" value="TPR"/>
    <property type="match status" value="1"/>
</dbReference>
<evidence type="ECO:0000313" key="6">
    <source>
        <dbReference type="Proteomes" id="UP000001514"/>
    </source>
</evidence>
<evidence type="ECO:0000256" key="1">
    <source>
        <dbReference type="ARBA" id="ARBA00022737"/>
    </source>
</evidence>
<dbReference type="SUPFAM" id="SSF48452">
    <property type="entry name" value="TPR-like"/>
    <property type="match status" value="1"/>
</dbReference>
<dbReference type="EMBL" id="GL377665">
    <property type="protein sequence ID" value="EFJ09196.1"/>
    <property type="molecule type" value="Genomic_DNA"/>
</dbReference>
<evidence type="ECO:0000256" key="2">
    <source>
        <dbReference type="ARBA" id="ARBA00022803"/>
    </source>
</evidence>
<evidence type="ECO:0000256" key="4">
    <source>
        <dbReference type="SAM" id="Coils"/>
    </source>
</evidence>
<name>D8T2F3_SELML</name>
<gene>
    <name evidence="5" type="ORF">SELMODRAFT_428314</name>
</gene>
<dbReference type="PANTHER" id="PTHR22904:SF523">
    <property type="entry name" value="STRESS-INDUCED-PHOSPHOPROTEIN 1"/>
    <property type="match status" value="1"/>
</dbReference>
<dbReference type="PANTHER" id="PTHR22904">
    <property type="entry name" value="TPR REPEAT CONTAINING PROTEIN"/>
    <property type="match status" value="1"/>
</dbReference>
<dbReference type="FunCoup" id="D8T2F3">
    <property type="interactions" value="3197"/>
</dbReference>
<dbReference type="InterPro" id="IPR019734">
    <property type="entry name" value="TPR_rpt"/>
</dbReference>
<sequence>MPPVFLQGYFRKGSALEAMDRYDDALVAYREALEQNPQSAEVASKIKRLSQLIRDRKRAKEKLAKSNGTTTSSALEKIKTEFGDTDIEKKSYNFVKEVIESGMREWSENHGKLDPAVRFSVGNPPKPPAEEVATLVSISKAFESPDTLSSCVSFLRQYAVDTASECACVVVSKASIAYPQVWKGQGSRKWKHTQSDGFFVQLEAPSLRRAWFISSFVDKGQTICRDIESLDIDLHAVMAPLFR</sequence>
<dbReference type="Gramene" id="EFJ09196">
    <property type="protein sequence ID" value="EFJ09196"/>
    <property type="gene ID" value="SELMODRAFT_428314"/>
</dbReference>
<dbReference type="GO" id="GO:0051879">
    <property type="term" value="F:Hsp90 protein binding"/>
    <property type="evidence" value="ECO:0000318"/>
    <property type="project" value="GO_Central"/>
</dbReference>
<evidence type="ECO:0000256" key="3">
    <source>
        <dbReference type="PROSITE-ProRule" id="PRU00339"/>
    </source>
</evidence>
<keyword evidence="6" id="KW-1185">Reference proteome</keyword>
<feature type="coiled-coil region" evidence="4">
    <location>
        <begin position="42"/>
        <end position="69"/>
    </location>
</feature>
<dbReference type="InParanoid" id="D8T2F3"/>
<dbReference type="KEGG" id="smo:SELMODRAFT_428314"/>
<protein>
    <submittedName>
        <fullName evidence="5">Uncharacterized protein</fullName>
    </submittedName>
</protein>
<dbReference type="AlphaFoldDB" id="D8T2F3"/>
<dbReference type="InterPro" id="IPR011990">
    <property type="entry name" value="TPR-like_helical_dom_sf"/>
</dbReference>
<dbReference type="eggNOG" id="KOG2449">
    <property type="taxonomic scope" value="Eukaryota"/>
</dbReference>
<evidence type="ECO:0000313" key="5">
    <source>
        <dbReference type="EMBL" id="EFJ09196.1"/>
    </source>
</evidence>
<keyword evidence="2 3" id="KW-0802">TPR repeat</keyword>
<reference evidence="5 6" key="1">
    <citation type="journal article" date="2011" name="Science">
        <title>The Selaginella genome identifies genetic changes associated with the evolution of vascular plants.</title>
        <authorList>
            <person name="Banks J.A."/>
            <person name="Nishiyama T."/>
            <person name="Hasebe M."/>
            <person name="Bowman J.L."/>
            <person name="Gribskov M."/>
            <person name="dePamphilis C."/>
            <person name="Albert V.A."/>
            <person name="Aono N."/>
            <person name="Aoyama T."/>
            <person name="Ambrose B.A."/>
            <person name="Ashton N.W."/>
            <person name="Axtell M.J."/>
            <person name="Barker E."/>
            <person name="Barker M.S."/>
            <person name="Bennetzen J.L."/>
            <person name="Bonawitz N.D."/>
            <person name="Chapple C."/>
            <person name="Cheng C."/>
            <person name="Correa L.G."/>
            <person name="Dacre M."/>
            <person name="DeBarry J."/>
            <person name="Dreyer I."/>
            <person name="Elias M."/>
            <person name="Engstrom E.M."/>
            <person name="Estelle M."/>
            <person name="Feng L."/>
            <person name="Finet C."/>
            <person name="Floyd S.K."/>
            <person name="Frommer W.B."/>
            <person name="Fujita T."/>
            <person name="Gramzow L."/>
            <person name="Gutensohn M."/>
            <person name="Harholt J."/>
            <person name="Hattori M."/>
            <person name="Heyl A."/>
            <person name="Hirai T."/>
            <person name="Hiwatashi Y."/>
            <person name="Ishikawa M."/>
            <person name="Iwata M."/>
            <person name="Karol K.G."/>
            <person name="Koehler B."/>
            <person name="Kolukisaoglu U."/>
            <person name="Kubo M."/>
            <person name="Kurata T."/>
            <person name="Lalonde S."/>
            <person name="Li K."/>
            <person name="Li Y."/>
            <person name="Litt A."/>
            <person name="Lyons E."/>
            <person name="Manning G."/>
            <person name="Maruyama T."/>
            <person name="Michael T.P."/>
            <person name="Mikami K."/>
            <person name="Miyazaki S."/>
            <person name="Morinaga S."/>
            <person name="Murata T."/>
            <person name="Mueller-Roeber B."/>
            <person name="Nelson D.R."/>
            <person name="Obara M."/>
            <person name="Oguri Y."/>
            <person name="Olmstead R.G."/>
            <person name="Onodera N."/>
            <person name="Petersen B.L."/>
            <person name="Pils B."/>
            <person name="Prigge M."/>
            <person name="Rensing S.A."/>
            <person name="Riano-Pachon D.M."/>
            <person name="Roberts A.W."/>
            <person name="Sato Y."/>
            <person name="Scheller H.V."/>
            <person name="Schulz B."/>
            <person name="Schulz C."/>
            <person name="Shakirov E.V."/>
            <person name="Shibagaki N."/>
            <person name="Shinohara N."/>
            <person name="Shippen D.E."/>
            <person name="Soerensen I."/>
            <person name="Sotooka R."/>
            <person name="Sugimoto N."/>
            <person name="Sugita M."/>
            <person name="Sumikawa N."/>
            <person name="Tanurdzic M."/>
            <person name="Theissen G."/>
            <person name="Ulvskov P."/>
            <person name="Wakazuki S."/>
            <person name="Weng J.K."/>
            <person name="Willats W.W."/>
            <person name="Wipf D."/>
            <person name="Wolf P.G."/>
            <person name="Yang L."/>
            <person name="Zimmer A.D."/>
            <person name="Zhu Q."/>
            <person name="Mitros T."/>
            <person name="Hellsten U."/>
            <person name="Loque D."/>
            <person name="Otillar R."/>
            <person name="Salamov A."/>
            <person name="Schmutz J."/>
            <person name="Shapiro H."/>
            <person name="Lindquist E."/>
            <person name="Lucas S."/>
            <person name="Rokhsar D."/>
            <person name="Grigoriev I.V."/>
        </authorList>
    </citation>
    <scope>NUCLEOTIDE SEQUENCE [LARGE SCALE GENOMIC DNA]</scope>
</reference>
<dbReference type="SMART" id="SM00028">
    <property type="entry name" value="TPR"/>
    <property type="match status" value="1"/>
</dbReference>
<dbReference type="STRING" id="88036.D8T2F3"/>
<proteinExistence type="predicted"/>
<dbReference type="HOGENOM" id="CLU_074477_0_0_1"/>
<keyword evidence="1" id="KW-0677">Repeat</keyword>
<dbReference type="Proteomes" id="UP000001514">
    <property type="component" value="Unassembled WGS sequence"/>
</dbReference>
<dbReference type="OrthoDB" id="2423701at2759"/>
<dbReference type="OMA" id="KYGSEEC"/>
<feature type="repeat" description="TPR" evidence="3">
    <location>
        <begin position="6"/>
        <end position="39"/>
    </location>
</feature>
<dbReference type="Gene3D" id="1.25.40.10">
    <property type="entry name" value="Tetratricopeptide repeat domain"/>
    <property type="match status" value="1"/>
</dbReference>
<dbReference type="Pfam" id="PF00515">
    <property type="entry name" value="TPR_1"/>
    <property type="match status" value="1"/>
</dbReference>
<accession>D8T2F3</accession>
<keyword evidence="4" id="KW-0175">Coiled coil</keyword>